<dbReference type="RefSeq" id="XP_027459632.1">
    <property type="nucleotide sequence ID" value="XM_027603831.2"/>
</dbReference>
<reference evidence="11" key="1">
    <citation type="submission" date="2025-08" db="UniProtKB">
        <authorList>
            <consortium name="RefSeq"/>
        </authorList>
    </citation>
    <scope>IDENTIFICATION</scope>
    <source>
        <tissue evidence="11">Blood</tissue>
    </source>
</reference>
<evidence type="ECO:0000256" key="2">
    <source>
        <dbReference type="ARBA" id="ARBA00017746"/>
    </source>
</evidence>
<feature type="compositionally biased region" description="Low complexity" evidence="8">
    <location>
        <begin position="26"/>
        <end position="62"/>
    </location>
</feature>
<comment type="similarity">
    <text evidence="1">Belongs to the AB hydrolase superfamily. ABHD16 family.</text>
</comment>
<accession>A0A6J2DY31</accession>
<dbReference type="GO" id="GO:0004620">
    <property type="term" value="F:phospholipase activity"/>
    <property type="evidence" value="ECO:0007669"/>
    <property type="project" value="TreeGrafter"/>
</dbReference>
<dbReference type="CTD" id="7920"/>
<protein>
    <recommendedName>
        <fullName evidence="2">Phosphatidylserine lipase ABHD16A</fullName>
    </recommendedName>
    <alternativeName>
        <fullName evidence="5">Alpha/beta hydrolase domain-containing protein 16A</fullName>
    </alternativeName>
    <alternativeName>
        <fullName evidence="6">Monoacylglycerol lipase ABHD16A</fullName>
    </alternativeName>
</protein>
<organism evidence="10 11">
    <name type="scientific">Zalophus californianus</name>
    <name type="common">California sealion</name>
    <dbReference type="NCBI Taxonomy" id="9704"/>
    <lineage>
        <taxon>Eukaryota</taxon>
        <taxon>Metazoa</taxon>
        <taxon>Chordata</taxon>
        <taxon>Craniata</taxon>
        <taxon>Vertebrata</taxon>
        <taxon>Euteleostomi</taxon>
        <taxon>Mammalia</taxon>
        <taxon>Eutheria</taxon>
        <taxon>Laurasiatheria</taxon>
        <taxon>Carnivora</taxon>
        <taxon>Caniformia</taxon>
        <taxon>Pinnipedia</taxon>
        <taxon>Otariidae</taxon>
        <taxon>Zalophus</taxon>
    </lineage>
</organism>
<dbReference type="GO" id="GO:0047372">
    <property type="term" value="F:monoacylglycerol lipase activity"/>
    <property type="evidence" value="ECO:0007669"/>
    <property type="project" value="TreeGrafter"/>
</dbReference>
<dbReference type="Gene3D" id="3.40.50.1820">
    <property type="entry name" value="alpha/beta hydrolase"/>
    <property type="match status" value="1"/>
</dbReference>
<evidence type="ECO:0000259" key="9">
    <source>
        <dbReference type="Pfam" id="PF00561"/>
    </source>
</evidence>
<feature type="domain" description="AB hydrolase-1" evidence="9">
    <location>
        <begin position="186"/>
        <end position="312"/>
    </location>
</feature>
<keyword evidence="4" id="KW-0443">Lipid metabolism</keyword>
<keyword evidence="3" id="KW-0378">Hydrolase</keyword>
<feature type="region of interest" description="Disordered" evidence="8">
    <location>
        <begin position="20"/>
        <end position="90"/>
    </location>
</feature>
<dbReference type="PANTHER" id="PTHR12277:SF54">
    <property type="entry name" value="PHOSPHATIDYLSERINE LIPASE ABHD16A"/>
    <property type="match status" value="1"/>
</dbReference>
<dbReference type="InterPro" id="IPR029058">
    <property type="entry name" value="AB_hydrolase_fold"/>
</dbReference>
<dbReference type="SUPFAM" id="SSF53474">
    <property type="entry name" value="alpha/beta-Hydrolases"/>
    <property type="match status" value="1"/>
</dbReference>
<feature type="compositionally biased region" description="Polar residues" evidence="8">
    <location>
        <begin position="478"/>
        <end position="494"/>
    </location>
</feature>
<sequence>MAKLLSCVLGPRLYKIYRERDSERAPSGVPETPTSVTTPPSSSWALAAGPTRSTGSSSPSWRQRTGTSLPKIRKESRGGPSRQGVALLRPEPLHRGTADTLLNRVKKLPCQITSYLVAHTLGRRMLYPGSVYLLQKALMPVLLQGQARLVEECNGRRAKLLAFDGNEIDTMFVDRRGAAEPQGQKLVICCEGNAGFYEVGCISTPLEAGYSVLGWNHPGFAGSTGVPFPQNEANAMDVVVQFAIHRLGFQPQDIIIYAWSIGGFTATWAAMSYPDISAVILDASFDDLVPLALKVMPDSWRGLVTRTVRQHLNLNNAEQLCRYQGPVLLIRRTKDEIITTTVPEDIMSNRGNDLLLKLLQYRYPRVMAEEGLRVVRQWLEASSQLEEGARGCPEACGWGRGKARSLTRLPSLPAQPRSTAVGRWRRTGAYPSSAPTRQNTGLTFPGVWGRTWMQTEGSSWPCFWLRSICTTLRPHTAPRSQPRTSRCPGTSSDHSGTRSERVGQEET</sequence>
<comment type="function">
    <text evidence="7">Phosphatidylserine (PS) lipase that mediates the hydrolysis of phosphatidylserine to generate lysophosphatidylserine (LPS). LPS constitutes a class of signaling lipids that regulates immunological and neurological processes. Has no activity towards diacylglycerol, triacylglycerol or lysophosphatidylserine lipase. Also has monoacylglycerol lipase activity, with preference for 1-(9Z,12Z-octadecadienoyl)-glycerol (1-LG) and 2-glyceryl-15-deoxy-Delta(12,14)-prostaglandin J2 (15d-PGJ(2)-G).</text>
</comment>
<dbReference type="InterPro" id="IPR000073">
    <property type="entry name" value="AB_hydrolase_1"/>
</dbReference>
<dbReference type="Pfam" id="PF00561">
    <property type="entry name" value="Abhydrolase_1"/>
    <property type="match status" value="1"/>
</dbReference>
<evidence type="ECO:0000256" key="8">
    <source>
        <dbReference type="SAM" id="MobiDB-lite"/>
    </source>
</evidence>
<proteinExistence type="inferred from homology"/>
<dbReference type="FunFam" id="3.40.50.1820:FF:000074">
    <property type="entry name" value="Abhydrolase domain containing 16A"/>
    <property type="match status" value="1"/>
</dbReference>
<dbReference type="GO" id="GO:0006660">
    <property type="term" value="P:phosphatidylserine catabolic process"/>
    <property type="evidence" value="ECO:0007669"/>
    <property type="project" value="TreeGrafter"/>
</dbReference>
<dbReference type="GO" id="GO:0012505">
    <property type="term" value="C:endomembrane system"/>
    <property type="evidence" value="ECO:0007669"/>
    <property type="project" value="TreeGrafter"/>
</dbReference>
<feature type="region of interest" description="Disordered" evidence="8">
    <location>
        <begin position="407"/>
        <end position="441"/>
    </location>
</feature>
<evidence type="ECO:0000256" key="6">
    <source>
        <dbReference type="ARBA" id="ARBA00032975"/>
    </source>
</evidence>
<keyword evidence="10" id="KW-1185">Reference proteome</keyword>
<dbReference type="AlphaFoldDB" id="A0A6J2DY31"/>
<feature type="region of interest" description="Disordered" evidence="8">
    <location>
        <begin position="475"/>
        <end position="507"/>
    </location>
</feature>
<evidence type="ECO:0000256" key="7">
    <source>
        <dbReference type="ARBA" id="ARBA00046179"/>
    </source>
</evidence>
<name>A0A6J2DY31_ZALCA</name>
<evidence type="ECO:0000256" key="5">
    <source>
        <dbReference type="ARBA" id="ARBA00032559"/>
    </source>
</evidence>
<evidence type="ECO:0000313" key="11">
    <source>
        <dbReference type="RefSeq" id="XP_027459632.1"/>
    </source>
</evidence>
<evidence type="ECO:0000313" key="10">
    <source>
        <dbReference type="Proteomes" id="UP000515165"/>
    </source>
</evidence>
<evidence type="ECO:0000256" key="1">
    <source>
        <dbReference type="ARBA" id="ARBA00009709"/>
    </source>
</evidence>
<dbReference type="GeneID" id="113927730"/>
<dbReference type="GO" id="GO:0052651">
    <property type="term" value="P:monoacylglycerol catabolic process"/>
    <property type="evidence" value="ECO:0007669"/>
    <property type="project" value="TreeGrafter"/>
</dbReference>
<evidence type="ECO:0000256" key="3">
    <source>
        <dbReference type="ARBA" id="ARBA00022801"/>
    </source>
</evidence>
<dbReference type="PANTHER" id="PTHR12277">
    <property type="entry name" value="ALPHA/BETA HYDROLASE DOMAIN-CONTAINING PROTEIN"/>
    <property type="match status" value="1"/>
</dbReference>
<dbReference type="Proteomes" id="UP000515165">
    <property type="component" value="Chromosome 7"/>
</dbReference>
<evidence type="ECO:0000256" key="4">
    <source>
        <dbReference type="ARBA" id="ARBA00023098"/>
    </source>
</evidence>
<gene>
    <name evidence="11" type="primary">ABHD16A</name>
</gene>
<feature type="compositionally biased region" description="Basic and acidic residues" evidence="8">
    <location>
        <begin position="495"/>
        <end position="507"/>
    </location>
</feature>